<evidence type="ECO:0000313" key="4">
    <source>
        <dbReference type="Proteomes" id="UP000000561"/>
    </source>
</evidence>
<dbReference type="KEGG" id="uma:UMAG_01734"/>
<feature type="chain" id="PRO_5002229611" evidence="2">
    <location>
        <begin position="24"/>
        <end position="306"/>
    </location>
</feature>
<dbReference type="eggNOG" id="ENOG502R27G">
    <property type="taxonomic scope" value="Eukaryota"/>
</dbReference>
<name>A0A0D1E4I4_MYCMD</name>
<gene>
    <name evidence="3" type="ORF">UMAG_01734</name>
</gene>
<dbReference type="RefSeq" id="XP_011387705.1">
    <property type="nucleotide sequence ID" value="XM_011389403.1"/>
</dbReference>
<proteinExistence type="predicted"/>
<dbReference type="GeneID" id="23562651"/>
<feature type="signal peptide" evidence="2">
    <location>
        <begin position="1"/>
        <end position="23"/>
    </location>
</feature>
<sequence length="306" mass="33348">MNWSLRISLLTLACLDFNNAVLASQHRMVRMHSRQNSPPSSTQPQTIADKIDPGMQLTEDSDADESLNFDESMRLMMRRKAESVIASHVGTSFSPDEVESILSGNAPSLHPGSLKNVSWTLDMFEMGSTLPTSSSTSSMSSSIVKLTVTSDGVSAEKNAANQADTTTGVVNVDQLLHSFFHADAVKSIFDKVQSETDQVLDKQAKKQLIKNTAPTLHKTIEKVASHRGWGIQDSRFAQMHLEGDQEGQSQQTAQTDGVDQPALEAFKDYNTFVKTLRCALITSSDAALDSAQEQEATPRTDLASKA</sequence>
<evidence type="ECO:0000256" key="2">
    <source>
        <dbReference type="SAM" id="SignalP"/>
    </source>
</evidence>
<dbReference type="InParanoid" id="A0A0D1E4I4"/>
<organism evidence="3 4">
    <name type="scientific">Mycosarcoma maydis</name>
    <name type="common">Corn smut fungus</name>
    <name type="synonym">Ustilago maydis</name>
    <dbReference type="NCBI Taxonomy" id="5270"/>
    <lineage>
        <taxon>Eukaryota</taxon>
        <taxon>Fungi</taxon>
        <taxon>Dikarya</taxon>
        <taxon>Basidiomycota</taxon>
        <taxon>Ustilaginomycotina</taxon>
        <taxon>Ustilaginomycetes</taxon>
        <taxon>Ustilaginales</taxon>
        <taxon>Ustilaginaceae</taxon>
        <taxon>Mycosarcoma</taxon>
    </lineage>
</organism>
<dbReference type="OrthoDB" id="2546180at2759"/>
<feature type="compositionally biased region" description="Basic and acidic residues" evidence="1">
    <location>
        <begin position="296"/>
        <end position="306"/>
    </location>
</feature>
<protein>
    <submittedName>
        <fullName evidence="3">Uncharacterized protein</fullName>
    </submittedName>
</protein>
<feature type="region of interest" description="Disordered" evidence="1">
    <location>
        <begin position="29"/>
        <end position="48"/>
    </location>
</feature>
<dbReference type="EMBL" id="CM003142">
    <property type="protein sequence ID" value="KIS70566.1"/>
    <property type="molecule type" value="Genomic_DNA"/>
</dbReference>
<reference evidence="3 4" key="1">
    <citation type="journal article" date="2006" name="Nature">
        <title>Insights from the genome of the biotrophic fungal plant pathogen Ustilago maydis.</title>
        <authorList>
            <person name="Kamper J."/>
            <person name="Kahmann R."/>
            <person name="Bolker M."/>
            <person name="Ma L.J."/>
            <person name="Brefort T."/>
            <person name="Saville B.J."/>
            <person name="Banuett F."/>
            <person name="Kronstad J.W."/>
            <person name="Gold S.E."/>
            <person name="Muller O."/>
            <person name="Perlin M.H."/>
            <person name="Wosten H.A."/>
            <person name="de Vries R."/>
            <person name="Ruiz-Herrera J."/>
            <person name="Reynaga-Pena C.G."/>
            <person name="Snetselaar K."/>
            <person name="McCann M."/>
            <person name="Perez-Martin J."/>
            <person name="Feldbrugge M."/>
            <person name="Basse C.W."/>
            <person name="Steinberg G."/>
            <person name="Ibeas J.I."/>
            <person name="Holloman W."/>
            <person name="Guzman P."/>
            <person name="Farman M."/>
            <person name="Stajich J.E."/>
            <person name="Sentandreu R."/>
            <person name="Gonzalez-Prieto J.M."/>
            <person name="Kennell J.C."/>
            <person name="Molina L."/>
            <person name="Schirawski J."/>
            <person name="Mendoza-Mendoza A."/>
            <person name="Greilinger D."/>
            <person name="Munch K."/>
            <person name="Rossel N."/>
            <person name="Scherer M."/>
            <person name="Vranes M."/>
            <person name="Ladendorf O."/>
            <person name="Vincon V."/>
            <person name="Fuchs U."/>
            <person name="Sandrock B."/>
            <person name="Meng S."/>
            <person name="Ho E.C."/>
            <person name="Cahill M.J."/>
            <person name="Boyce K.J."/>
            <person name="Klose J."/>
            <person name="Klosterman S.J."/>
            <person name="Deelstra H.J."/>
            <person name="Ortiz-Castellanos L."/>
            <person name="Li W."/>
            <person name="Sanchez-Alonso P."/>
            <person name="Schreier P.H."/>
            <person name="Hauser-Hahn I."/>
            <person name="Vaupel M."/>
            <person name="Koopmann E."/>
            <person name="Friedrich G."/>
            <person name="Voss H."/>
            <person name="Schluter T."/>
            <person name="Margolis J."/>
            <person name="Platt D."/>
            <person name="Swimmer C."/>
            <person name="Gnirke A."/>
            <person name="Chen F."/>
            <person name="Vysotskaia V."/>
            <person name="Mannhaupt G."/>
            <person name="Guldener U."/>
            <person name="Munsterkotter M."/>
            <person name="Haase D."/>
            <person name="Oesterheld M."/>
            <person name="Mewes H.W."/>
            <person name="Mauceli E.W."/>
            <person name="DeCaprio D."/>
            <person name="Wade C.M."/>
            <person name="Butler J."/>
            <person name="Young S."/>
            <person name="Jaffe D.B."/>
            <person name="Calvo S."/>
            <person name="Nusbaum C."/>
            <person name="Galagan J."/>
            <person name="Birren B.W."/>
        </authorList>
    </citation>
    <scope>NUCLEOTIDE SEQUENCE [LARGE SCALE GENOMIC DNA]</scope>
    <source>
        <strain evidence="4">DSM 14603 / FGSC 9021 / UM521</strain>
    </source>
</reference>
<dbReference type="VEuPathDB" id="FungiDB:UMAG_01734"/>
<feature type="compositionally biased region" description="Polar residues" evidence="1">
    <location>
        <begin position="34"/>
        <end position="46"/>
    </location>
</feature>
<evidence type="ECO:0000256" key="1">
    <source>
        <dbReference type="SAM" id="MobiDB-lite"/>
    </source>
</evidence>
<dbReference type="AlphaFoldDB" id="A0A0D1E4I4"/>
<dbReference type="Proteomes" id="UP000000561">
    <property type="component" value="Chromosome 3"/>
</dbReference>
<evidence type="ECO:0000313" key="3">
    <source>
        <dbReference type="EMBL" id="KIS70566.1"/>
    </source>
</evidence>
<dbReference type="OMA" id="FEMGSTL"/>
<feature type="compositionally biased region" description="Polar residues" evidence="1">
    <location>
        <begin position="286"/>
        <end position="295"/>
    </location>
</feature>
<keyword evidence="2" id="KW-0732">Signal</keyword>
<keyword evidence="4" id="KW-1185">Reference proteome</keyword>
<feature type="region of interest" description="Disordered" evidence="1">
    <location>
        <begin position="286"/>
        <end position="306"/>
    </location>
</feature>
<accession>A0A0D1E4I4</accession>